<gene>
    <name evidence="2" type="ORF">Zm00014a_018185</name>
</gene>
<dbReference type="EMBL" id="NCVQ01000008">
    <property type="protein sequence ID" value="PWZ15947.1"/>
    <property type="molecule type" value="Genomic_DNA"/>
</dbReference>
<dbReference type="PANTHER" id="PTHR33474">
    <property type="entry name" value="TRANSMEMBRANE PROTEIN"/>
    <property type="match status" value="1"/>
</dbReference>
<evidence type="ECO:0000313" key="2">
    <source>
        <dbReference type="EMBL" id="PWZ15947.1"/>
    </source>
</evidence>
<sequence length="139" mass="15206">MASPVVAASYLTSRRRLVQPRKTQIRTYAPAVSIERARWAEGEGMARLQAAGRGRLLVMILLALFLLAVAPAQAARFTRGLRARIGEAPALEAAQVSAEENWRRSNAVVEEMFVRMALQVADYPGSGPNDRHTPKAPDP</sequence>
<organism evidence="2">
    <name type="scientific">Zea mays</name>
    <name type="common">Maize</name>
    <dbReference type="NCBI Taxonomy" id="4577"/>
    <lineage>
        <taxon>Eukaryota</taxon>
        <taxon>Viridiplantae</taxon>
        <taxon>Streptophyta</taxon>
        <taxon>Embryophyta</taxon>
        <taxon>Tracheophyta</taxon>
        <taxon>Spermatophyta</taxon>
        <taxon>Magnoliopsida</taxon>
        <taxon>Liliopsida</taxon>
        <taxon>Poales</taxon>
        <taxon>Poaceae</taxon>
        <taxon>PACMAD clade</taxon>
        <taxon>Panicoideae</taxon>
        <taxon>Andropogonodae</taxon>
        <taxon>Andropogoneae</taxon>
        <taxon>Tripsacinae</taxon>
        <taxon>Zea</taxon>
    </lineage>
</organism>
<name>A0A3L6E781_MAIZE</name>
<dbReference type="PANTHER" id="PTHR33474:SF2">
    <property type="entry name" value="TRANSMEMBRANE PROTEIN"/>
    <property type="match status" value="1"/>
</dbReference>
<reference evidence="2" key="1">
    <citation type="journal article" date="2018" name="Nat. Genet.">
        <title>Extensive intraspecific gene order and gene structural variations between Mo17 and other maize genomes.</title>
        <authorList>
            <person name="Sun S."/>
            <person name="Zhou Y."/>
            <person name="Chen J."/>
            <person name="Shi J."/>
            <person name="Zhao H."/>
            <person name="Zhao H."/>
            <person name="Song W."/>
            <person name="Zhang M."/>
            <person name="Cui Y."/>
            <person name="Dong X."/>
            <person name="Liu H."/>
            <person name="Ma X."/>
            <person name="Jiao Y."/>
            <person name="Wang B."/>
            <person name="Wei X."/>
            <person name="Stein J.C."/>
            <person name="Glaubitz J.C."/>
            <person name="Lu F."/>
            <person name="Yu G."/>
            <person name="Liang C."/>
            <person name="Fengler K."/>
            <person name="Li B."/>
            <person name="Rafalski A."/>
            <person name="Schnable P.S."/>
            <person name="Ware D.H."/>
            <person name="Buckler E.S."/>
            <person name="Lai J."/>
        </authorList>
    </citation>
    <scope>NUCLEOTIDE SEQUENCE [LARGE SCALE GENOMIC DNA]</scope>
    <source>
        <tissue evidence="2">Seedling</tissue>
    </source>
</reference>
<proteinExistence type="predicted"/>
<protein>
    <submittedName>
        <fullName evidence="2">Uncharacterized protein</fullName>
    </submittedName>
</protein>
<dbReference type="ExpressionAtlas" id="A0A3L6E781">
    <property type="expression patterns" value="baseline and differential"/>
</dbReference>
<keyword evidence="1" id="KW-0812">Transmembrane</keyword>
<feature type="transmembrane region" description="Helical" evidence="1">
    <location>
        <begin position="56"/>
        <end position="75"/>
    </location>
</feature>
<keyword evidence="1" id="KW-1133">Transmembrane helix</keyword>
<comment type="caution">
    <text evidence="2">The sequence shown here is derived from an EMBL/GenBank/DDBJ whole genome shotgun (WGS) entry which is preliminary data.</text>
</comment>
<evidence type="ECO:0000256" key="1">
    <source>
        <dbReference type="SAM" id="Phobius"/>
    </source>
</evidence>
<keyword evidence="1" id="KW-0472">Membrane</keyword>
<dbReference type="AlphaFoldDB" id="A0A3L6E781"/>
<accession>A0A3L6E781</accession>
<dbReference type="Proteomes" id="UP000251960">
    <property type="component" value="Chromosome 7"/>
</dbReference>